<comment type="catalytic activity">
    <reaction evidence="11 13">
        <text>(S)-2,3,4,5-tetrahydrodipicolinate + NADP(+) + H2O = (2S,4S)-4-hydroxy-2,3,4,5-tetrahydrodipicolinate + NADPH + H(+)</text>
        <dbReference type="Rhea" id="RHEA:35331"/>
        <dbReference type="ChEBI" id="CHEBI:15377"/>
        <dbReference type="ChEBI" id="CHEBI:15378"/>
        <dbReference type="ChEBI" id="CHEBI:16845"/>
        <dbReference type="ChEBI" id="CHEBI:57783"/>
        <dbReference type="ChEBI" id="CHEBI:58349"/>
        <dbReference type="ChEBI" id="CHEBI:67139"/>
        <dbReference type="EC" id="1.17.1.8"/>
    </reaction>
</comment>
<dbReference type="InterPro" id="IPR023940">
    <property type="entry name" value="DHDPR_bac"/>
</dbReference>
<dbReference type="CDD" id="cd02274">
    <property type="entry name" value="DHDPR_N"/>
    <property type="match status" value="1"/>
</dbReference>
<comment type="caution">
    <text evidence="16">The sequence shown here is derived from an EMBL/GenBank/DDBJ whole genome shotgun (WGS) entry which is preliminary data.</text>
</comment>
<dbReference type="SUPFAM" id="SSF55347">
    <property type="entry name" value="Glyceraldehyde-3-phosphate dehydrogenase-like, C-terminal domain"/>
    <property type="match status" value="1"/>
</dbReference>
<dbReference type="SUPFAM" id="SSF51735">
    <property type="entry name" value="NAD(P)-binding Rossmann-fold domains"/>
    <property type="match status" value="1"/>
</dbReference>
<reference evidence="17" key="1">
    <citation type="journal article" date="2019" name="Int. J. Syst. Evol. Microbiol.">
        <title>The Global Catalogue of Microorganisms (GCM) 10K type strain sequencing project: providing services to taxonomists for standard genome sequencing and annotation.</title>
        <authorList>
            <consortium name="The Broad Institute Genomics Platform"/>
            <consortium name="The Broad Institute Genome Sequencing Center for Infectious Disease"/>
            <person name="Wu L."/>
            <person name="Ma J."/>
        </authorList>
    </citation>
    <scope>NUCLEOTIDE SEQUENCE [LARGE SCALE GENOMIC DNA]</scope>
    <source>
        <strain evidence="17">KCTC 42964</strain>
    </source>
</reference>
<keyword evidence="2 13" id="KW-0963">Cytoplasm</keyword>
<dbReference type="InterPro" id="IPR022663">
    <property type="entry name" value="DapB_C"/>
</dbReference>
<dbReference type="Pfam" id="PF01113">
    <property type="entry name" value="DapB_N"/>
    <property type="match status" value="1"/>
</dbReference>
<dbReference type="Pfam" id="PF05173">
    <property type="entry name" value="DapB_C"/>
    <property type="match status" value="1"/>
</dbReference>
<dbReference type="InterPro" id="IPR022664">
    <property type="entry name" value="DapB_N_CS"/>
</dbReference>
<comment type="subcellular location">
    <subcellularLocation>
        <location evidence="13">Cytoplasm</location>
    </subcellularLocation>
</comment>
<evidence type="ECO:0000256" key="8">
    <source>
        <dbReference type="ARBA" id="ARBA00023154"/>
    </source>
</evidence>
<keyword evidence="6 13" id="KW-0560">Oxidoreductase</keyword>
<feature type="binding site" evidence="13">
    <location>
        <position position="33"/>
    </location>
    <ligand>
        <name>NAD(+)</name>
        <dbReference type="ChEBI" id="CHEBI:57540"/>
    </ligand>
</feature>
<evidence type="ECO:0000256" key="10">
    <source>
        <dbReference type="ARBA" id="ARBA00038983"/>
    </source>
</evidence>
<feature type="domain" description="Dihydrodipicolinate reductase N-terminal" evidence="14">
    <location>
        <begin position="1"/>
        <end position="124"/>
    </location>
</feature>
<proteinExistence type="inferred from homology"/>
<feature type="binding site" evidence="13">
    <location>
        <position position="34"/>
    </location>
    <ligand>
        <name>NADP(+)</name>
        <dbReference type="ChEBI" id="CHEBI:58349"/>
    </ligand>
</feature>
<feature type="active site" description="Proton donor/acceptor" evidence="13">
    <location>
        <position position="154"/>
    </location>
</feature>
<feature type="binding site" evidence="13">
    <location>
        <begin position="97"/>
        <end position="99"/>
    </location>
    <ligand>
        <name>NAD(+)</name>
        <dbReference type="ChEBI" id="CHEBI:57540"/>
    </ligand>
</feature>
<feature type="active site" description="Proton donor" evidence="13">
    <location>
        <position position="158"/>
    </location>
</feature>
<keyword evidence="3 13" id="KW-0028">Amino-acid biosynthesis</keyword>
<dbReference type="PIRSF" id="PIRSF000161">
    <property type="entry name" value="DHPR"/>
    <property type="match status" value="1"/>
</dbReference>
<evidence type="ECO:0000256" key="9">
    <source>
        <dbReference type="ARBA" id="ARBA00037922"/>
    </source>
</evidence>
<feature type="binding site" evidence="13">
    <location>
        <position position="155"/>
    </location>
    <ligand>
        <name>(S)-2,3,4,5-tetrahydrodipicolinate</name>
        <dbReference type="ChEBI" id="CHEBI:16845"/>
    </ligand>
</feature>
<evidence type="ECO:0000259" key="15">
    <source>
        <dbReference type="Pfam" id="PF05173"/>
    </source>
</evidence>
<evidence type="ECO:0000256" key="4">
    <source>
        <dbReference type="ARBA" id="ARBA00022857"/>
    </source>
</evidence>
<dbReference type="Proteomes" id="UP001595528">
    <property type="component" value="Unassembled WGS sequence"/>
</dbReference>
<keyword evidence="17" id="KW-1185">Reference proteome</keyword>
<comment type="caution">
    <text evidence="13">Was originally thought to be a dihydrodipicolinate reductase (DHDPR), catalyzing the conversion of dihydrodipicolinate to tetrahydrodipicolinate. However, it was shown in E.coli that the substrate of the enzymatic reaction is not dihydrodipicolinate (DHDP) but in fact (2S,4S)-4-hydroxy-2,3,4,5-tetrahydrodipicolinic acid (HTPA), the product released by the DapA-catalyzed reaction.</text>
</comment>
<feature type="binding site" evidence="13">
    <location>
        <begin position="7"/>
        <end position="12"/>
    </location>
    <ligand>
        <name>NAD(+)</name>
        <dbReference type="ChEBI" id="CHEBI:57540"/>
    </ligand>
</feature>
<evidence type="ECO:0000313" key="17">
    <source>
        <dbReference type="Proteomes" id="UP001595528"/>
    </source>
</evidence>
<comment type="function">
    <text evidence="13">Catalyzes the conversion of 4-hydroxy-tetrahydrodipicolinate (HTPA) to tetrahydrodipicolinate.</text>
</comment>
<evidence type="ECO:0000256" key="3">
    <source>
        <dbReference type="ARBA" id="ARBA00022605"/>
    </source>
</evidence>
<evidence type="ECO:0000256" key="7">
    <source>
        <dbReference type="ARBA" id="ARBA00023027"/>
    </source>
</evidence>
<dbReference type="NCBIfam" id="TIGR00036">
    <property type="entry name" value="dapB"/>
    <property type="match status" value="1"/>
</dbReference>
<feature type="domain" description="Dihydrodipicolinate reductase C-terminal" evidence="15">
    <location>
        <begin position="127"/>
        <end position="263"/>
    </location>
</feature>
<keyword evidence="7 13" id="KW-0520">NAD</keyword>
<dbReference type="HAMAP" id="MF_00102">
    <property type="entry name" value="DapB"/>
    <property type="match status" value="1"/>
</dbReference>
<dbReference type="PANTHER" id="PTHR20836:SF0">
    <property type="entry name" value="4-HYDROXY-TETRAHYDRODIPICOLINATE REDUCTASE 1, CHLOROPLASTIC-RELATED"/>
    <property type="match status" value="1"/>
</dbReference>
<evidence type="ECO:0000256" key="11">
    <source>
        <dbReference type="ARBA" id="ARBA00049080"/>
    </source>
</evidence>
<gene>
    <name evidence="13 16" type="primary">dapB</name>
    <name evidence="16" type="ORF">ACFOGJ_22130</name>
</gene>
<keyword evidence="8 13" id="KW-0457">Lysine biosynthesis</keyword>
<comment type="catalytic activity">
    <reaction evidence="12 13">
        <text>(S)-2,3,4,5-tetrahydrodipicolinate + NAD(+) + H2O = (2S,4S)-4-hydroxy-2,3,4,5-tetrahydrodipicolinate + NADH + H(+)</text>
        <dbReference type="Rhea" id="RHEA:35323"/>
        <dbReference type="ChEBI" id="CHEBI:15377"/>
        <dbReference type="ChEBI" id="CHEBI:15378"/>
        <dbReference type="ChEBI" id="CHEBI:16845"/>
        <dbReference type="ChEBI" id="CHEBI:57540"/>
        <dbReference type="ChEBI" id="CHEBI:57945"/>
        <dbReference type="ChEBI" id="CHEBI:67139"/>
        <dbReference type="EC" id="1.17.1.8"/>
    </reaction>
</comment>
<dbReference type="InterPro" id="IPR000846">
    <property type="entry name" value="DapB_N"/>
</dbReference>
<evidence type="ECO:0000256" key="6">
    <source>
        <dbReference type="ARBA" id="ARBA00023002"/>
    </source>
</evidence>
<evidence type="ECO:0000256" key="5">
    <source>
        <dbReference type="ARBA" id="ARBA00022915"/>
    </source>
</evidence>
<dbReference type="GO" id="GO:0008839">
    <property type="term" value="F:4-hydroxy-tetrahydrodipicolinate reductase"/>
    <property type="evidence" value="ECO:0007669"/>
    <property type="project" value="UniProtKB-EC"/>
</dbReference>
<comment type="pathway">
    <text evidence="9 13">Amino-acid biosynthesis; L-lysine biosynthesis via DAP pathway; (S)-tetrahydrodipicolinate from L-aspartate: step 4/4.</text>
</comment>
<dbReference type="Gene3D" id="3.40.50.720">
    <property type="entry name" value="NAD(P)-binding Rossmann-like Domain"/>
    <property type="match status" value="1"/>
</dbReference>
<evidence type="ECO:0000259" key="14">
    <source>
        <dbReference type="Pfam" id="PF01113"/>
    </source>
</evidence>
<protein>
    <recommendedName>
        <fullName evidence="10 13">4-hydroxy-tetrahydrodipicolinate reductase</fullName>
        <shortName evidence="13">HTPA reductase</shortName>
        <ecNumber evidence="10 13">1.17.1.8</ecNumber>
    </recommendedName>
</protein>
<dbReference type="EMBL" id="JBHRTR010000035">
    <property type="protein sequence ID" value="MFC3229965.1"/>
    <property type="molecule type" value="Genomic_DNA"/>
</dbReference>
<evidence type="ECO:0000256" key="2">
    <source>
        <dbReference type="ARBA" id="ARBA00022490"/>
    </source>
</evidence>
<keyword evidence="5 13" id="KW-0220">Diaminopimelate biosynthesis</keyword>
<evidence type="ECO:0000256" key="12">
    <source>
        <dbReference type="ARBA" id="ARBA00049396"/>
    </source>
</evidence>
<keyword evidence="4 13" id="KW-0521">NADP</keyword>
<feature type="binding site" evidence="13">
    <location>
        <begin position="164"/>
        <end position="165"/>
    </location>
    <ligand>
        <name>(S)-2,3,4,5-tetrahydrodipicolinate</name>
        <dbReference type="ChEBI" id="CHEBI:16845"/>
    </ligand>
</feature>
<comment type="similarity">
    <text evidence="1 13">Belongs to the DapB family.</text>
</comment>
<accession>A0ABV7L6H3</accession>
<feature type="binding site" evidence="13">
    <location>
        <begin position="121"/>
        <end position="124"/>
    </location>
    <ligand>
        <name>NAD(+)</name>
        <dbReference type="ChEBI" id="CHEBI:57540"/>
    </ligand>
</feature>
<organism evidence="16 17">
    <name type="scientific">Marinibaculum pumilum</name>
    <dbReference type="NCBI Taxonomy" id="1766165"/>
    <lineage>
        <taxon>Bacteria</taxon>
        <taxon>Pseudomonadati</taxon>
        <taxon>Pseudomonadota</taxon>
        <taxon>Alphaproteobacteria</taxon>
        <taxon>Rhodospirillales</taxon>
        <taxon>Rhodospirillaceae</taxon>
        <taxon>Marinibaculum</taxon>
    </lineage>
</organism>
<dbReference type="InterPro" id="IPR036291">
    <property type="entry name" value="NAD(P)-bd_dom_sf"/>
</dbReference>
<evidence type="ECO:0000256" key="1">
    <source>
        <dbReference type="ARBA" id="ARBA00006642"/>
    </source>
</evidence>
<dbReference type="PANTHER" id="PTHR20836">
    <property type="entry name" value="DIHYDRODIPICOLINATE REDUCTASE"/>
    <property type="match status" value="1"/>
</dbReference>
<evidence type="ECO:0000313" key="16">
    <source>
        <dbReference type="EMBL" id="MFC3229965.1"/>
    </source>
</evidence>
<evidence type="ECO:0000256" key="13">
    <source>
        <dbReference type="HAMAP-Rule" id="MF_00102"/>
    </source>
</evidence>
<dbReference type="Gene3D" id="3.30.360.10">
    <property type="entry name" value="Dihydrodipicolinate Reductase, domain 2"/>
    <property type="match status" value="1"/>
</dbReference>
<name>A0ABV7L6H3_9PROT</name>
<sequence length="269" mass="28057">MQVALLGAAGRMGQALTRIIRDSDEAELFGGLERSDSPHIGQDMGELAGIGPLGVRVEADAEAIFAGADAVIDFSTPALTAPSAERAARHGTAYIVGTSGIGPDDIAALQAAGERTVVVQGYNMSLGVNLVAALVRQVAAALGPDFDIEIVEMHHRMKVDAPSGTAVLFGEAAAEGRRVALPEVRDSGRDGITGKRVPGHIGFAALRGGNVVGEHTVLFAGEDERIELTHRAGNRDIFARGAVRACLWASNQSPGFYTMADVLGLRRPD</sequence>
<comment type="subunit">
    <text evidence="13">Homotetramer.</text>
</comment>
<dbReference type="PROSITE" id="PS01298">
    <property type="entry name" value="DAPB"/>
    <property type="match status" value="1"/>
</dbReference>
<dbReference type="RefSeq" id="WP_379904801.1">
    <property type="nucleotide sequence ID" value="NZ_JBHRTR010000035.1"/>
</dbReference>
<dbReference type="EC" id="1.17.1.8" evidence="10 13"/>